<organism evidence="2 3">
    <name type="scientific">Sporomusa ovata</name>
    <dbReference type="NCBI Taxonomy" id="2378"/>
    <lineage>
        <taxon>Bacteria</taxon>
        <taxon>Bacillati</taxon>
        <taxon>Bacillota</taxon>
        <taxon>Negativicutes</taxon>
        <taxon>Selenomonadales</taxon>
        <taxon>Sporomusaceae</taxon>
        <taxon>Sporomusa</taxon>
    </lineage>
</organism>
<evidence type="ECO:0000313" key="3">
    <source>
        <dbReference type="Proteomes" id="UP000049855"/>
    </source>
</evidence>
<accession>A0A0U1KTP6</accession>
<dbReference type="PANTHER" id="PTHR33169:SF24">
    <property type="entry name" value="TRANSCRIPTIONAL REGULATOR, PADR FAMILY"/>
    <property type="match status" value="1"/>
</dbReference>
<dbReference type="InterPro" id="IPR036390">
    <property type="entry name" value="WH_DNA-bd_sf"/>
</dbReference>
<dbReference type="SUPFAM" id="SSF46785">
    <property type="entry name" value="Winged helix' DNA-binding domain"/>
    <property type="match status" value="1"/>
</dbReference>
<dbReference type="InterPro" id="IPR005149">
    <property type="entry name" value="Tscrpt_reg_PadR_N"/>
</dbReference>
<reference evidence="3" key="1">
    <citation type="submission" date="2015-03" db="EMBL/GenBank/DDBJ databases">
        <authorList>
            <person name="Nijsse Bart"/>
        </authorList>
    </citation>
    <scope>NUCLEOTIDE SEQUENCE [LARGE SCALE GENOMIC DNA]</scope>
</reference>
<evidence type="ECO:0000313" key="2">
    <source>
        <dbReference type="EMBL" id="CQR70802.1"/>
    </source>
</evidence>
<evidence type="ECO:0000259" key="1">
    <source>
        <dbReference type="Pfam" id="PF03551"/>
    </source>
</evidence>
<dbReference type="Gene3D" id="1.10.10.10">
    <property type="entry name" value="Winged helix-like DNA-binding domain superfamily/Winged helix DNA-binding domain"/>
    <property type="match status" value="1"/>
</dbReference>
<sequence>MCVLVLAAKQDTYGYELAHKISENFQIAEGTIYPLLRRMTQEAYFETYLIESSEGPPRKYYRLTATGRMYMQEIIKEWREFCNGVDRIIAEEVGE</sequence>
<protein>
    <submittedName>
        <fullName evidence="2">Transcriptional regulator, PadR family</fullName>
    </submittedName>
</protein>
<dbReference type="Proteomes" id="UP000049855">
    <property type="component" value="Unassembled WGS sequence"/>
</dbReference>
<dbReference type="InterPro" id="IPR052509">
    <property type="entry name" value="Metal_resp_DNA-bind_regulator"/>
</dbReference>
<dbReference type="AlphaFoldDB" id="A0A0U1KTP6"/>
<dbReference type="InterPro" id="IPR036388">
    <property type="entry name" value="WH-like_DNA-bd_sf"/>
</dbReference>
<keyword evidence="3" id="KW-1185">Reference proteome</keyword>
<name>A0A0U1KTP6_9FIRM</name>
<dbReference type="Pfam" id="PF03551">
    <property type="entry name" value="PadR"/>
    <property type="match status" value="1"/>
</dbReference>
<gene>
    <name evidence="2" type="ORF">SpAn4DRAFT_1780</name>
</gene>
<dbReference type="PANTHER" id="PTHR33169">
    <property type="entry name" value="PADR-FAMILY TRANSCRIPTIONAL REGULATOR"/>
    <property type="match status" value="1"/>
</dbReference>
<feature type="domain" description="Transcription regulator PadR N-terminal" evidence="1">
    <location>
        <begin position="3"/>
        <end position="73"/>
    </location>
</feature>
<dbReference type="EMBL" id="CTRP01000003">
    <property type="protein sequence ID" value="CQR70802.1"/>
    <property type="molecule type" value="Genomic_DNA"/>
</dbReference>
<proteinExistence type="predicted"/>